<keyword evidence="2" id="KW-1185">Reference proteome</keyword>
<evidence type="ECO:0000259" key="1">
    <source>
        <dbReference type="PROSITE" id="PS50188"/>
    </source>
</evidence>
<protein>
    <submittedName>
        <fullName evidence="3">B30.2/SPRY domain-containing protein</fullName>
    </submittedName>
</protein>
<dbReference type="CDD" id="cd12885">
    <property type="entry name" value="SPRY_RanBP_like"/>
    <property type="match status" value="1"/>
</dbReference>
<dbReference type="InterPro" id="IPR043136">
    <property type="entry name" value="B30.2/SPRY_sf"/>
</dbReference>
<name>A0A183CQ54_GLOPA</name>
<dbReference type="Gene3D" id="2.60.120.920">
    <property type="match status" value="1"/>
</dbReference>
<dbReference type="SUPFAM" id="SSF49899">
    <property type="entry name" value="Concanavalin A-like lectins/glucanases"/>
    <property type="match status" value="1"/>
</dbReference>
<dbReference type="Proteomes" id="UP000050741">
    <property type="component" value="Unassembled WGS sequence"/>
</dbReference>
<accession>A0A183CQ54</accession>
<dbReference type="InterPro" id="IPR013320">
    <property type="entry name" value="ConA-like_dom_sf"/>
</dbReference>
<dbReference type="InterPro" id="IPR044736">
    <property type="entry name" value="Gid1/RanBPM/SPLA_SPRY"/>
</dbReference>
<organism evidence="2 3">
    <name type="scientific">Globodera pallida</name>
    <name type="common">Potato cyst nematode worm</name>
    <name type="synonym">Heterodera pallida</name>
    <dbReference type="NCBI Taxonomy" id="36090"/>
    <lineage>
        <taxon>Eukaryota</taxon>
        <taxon>Metazoa</taxon>
        <taxon>Ecdysozoa</taxon>
        <taxon>Nematoda</taxon>
        <taxon>Chromadorea</taxon>
        <taxon>Rhabditida</taxon>
        <taxon>Tylenchina</taxon>
        <taxon>Tylenchomorpha</taxon>
        <taxon>Tylenchoidea</taxon>
        <taxon>Heteroderidae</taxon>
        <taxon>Heteroderinae</taxon>
        <taxon>Globodera</taxon>
    </lineage>
</organism>
<dbReference type="AlphaFoldDB" id="A0A183CQ54"/>
<feature type="domain" description="B30.2/SPRY" evidence="1">
    <location>
        <begin position="1"/>
        <end position="212"/>
    </location>
</feature>
<reference evidence="2" key="1">
    <citation type="submission" date="2014-05" db="EMBL/GenBank/DDBJ databases">
        <title>The genome and life-stage specific transcriptomes of Globodera pallida elucidate key aspects of plant parasitism by a cyst nematode.</title>
        <authorList>
            <person name="Cotton J.A."/>
            <person name="Lilley C.J."/>
            <person name="Jones L.M."/>
            <person name="Kikuchi T."/>
            <person name="Reid A.J."/>
            <person name="Thorpe P."/>
            <person name="Tsai I.J."/>
            <person name="Beasley H."/>
            <person name="Blok V."/>
            <person name="Cock P.J.A."/>
            <person name="Van den Akker S.E."/>
            <person name="Holroyd N."/>
            <person name="Hunt M."/>
            <person name="Mantelin S."/>
            <person name="Naghra H."/>
            <person name="Pain A."/>
            <person name="Palomares-Rius J.E."/>
            <person name="Zarowiecki M."/>
            <person name="Berriman M."/>
            <person name="Jones J.T."/>
            <person name="Urwin P.E."/>
        </authorList>
    </citation>
    <scope>NUCLEOTIDE SEQUENCE [LARGE SCALE GENOMIC DNA]</scope>
    <source>
        <strain evidence="2">Lindley</strain>
    </source>
</reference>
<evidence type="ECO:0000313" key="3">
    <source>
        <dbReference type="WBParaSite" id="GPLIN_001501200"/>
    </source>
</evidence>
<reference evidence="3" key="2">
    <citation type="submission" date="2016-06" db="UniProtKB">
        <authorList>
            <consortium name="WormBaseParasite"/>
        </authorList>
    </citation>
    <scope>IDENTIFICATION</scope>
</reference>
<dbReference type="SMART" id="SM00449">
    <property type="entry name" value="SPRY"/>
    <property type="match status" value="1"/>
</dbReference>
<proteinExistence type="predicted"/>
<evidence type="ECO:0000313" key="2">
    <source>
        <dbReference type="Proteomes" id="UP000050741"/>
    </source>
</evidence>
<dbReference type="Pfam" id="PF00622">
    <property type="entry name" value="SPRY"/>
    <property type="match status" value="1"/>
</dbReference>
<sequence length="215" mass="24490">SNDNKFAEIEQKNALQQEKVVKLEKYQNEQQLNIVRLQKTFAVLREIGRFNRWDSAACHKDLTLSEPERFIVRGMGSVIAEKPMTENPYFEVHLETKGHIFIGLATKEMPLDEWVGRHEGTYGYDSWGTFLGLERCYHATDDGRSHIKGIPSFGVGDVVGCGVKDYQIIYTKNGERLDTANLFVPFAEALFPCVSLDEPGTKIEANFGPDFKYKF</sequence>
<dbReference type="InterPro" id="IPR003877">
    <property type="entry name" value="SPRY_dom"/>
</dbReference>
<dbReference type="InterPro" id="IPR001870">
    <property type="entry name" value="B30.2/SPRY"/>
</dbReference>
<dbReference type="WBParaSite" id="GPLIN_001501200">
    <property type="protein sequence ID" value="GPLIN_001501200"/>
    <property type="gene ID" value="GPLIN_001501200"/>
</dbReference>
<dbReference type="PROSITE" id="PS50188">
    <property type="entry name" value="B302_SPRY"/>
    <property type="match status" value="1"/>
</dbReference>